<accession>A0A937FHP4</accession>
<dbReference type="PIRSF" id="PIRSF005644">
    <property type="entry name" value="Hdrgns_mtr_HypE"/>
    <property type="match status" value="1"/>
</dbReference>
<dbReference type="Proteomes" id="UP000623681">
    <property type="component" value="Unassembled WGS sequence"/>
</dbReference>
<dbReference type="Gene3D" id="3.90.650.10">
    <property type="entry name" value="PurM-like C-terminal domain"/>
    <property type="match status" value="1"/>
</dbReference>
<dbReference type="InterPro" id="IPR036921">
    <property type="entry name" value="PurM-like_N_sf"/>
</dbReference>
<dbReference type="EMBL" id="JAESWA010000022">
    <property type="protein sequence ID" value="MBL4931726.1"/>
    <property type="molecule type" value="Genomic_DNA"/>
</dbReference>
<dbReference type="Gene3D" id="3.30.1330.10">
    <property type="entry name" value="PurM-like, N-terminal domain"/>
    <property type="match status" value="1"/>
</dbReference>
<gene>
    <name evidence="4" type="primary">hypE</name>
    <name evidence="4" type="ORF">JK634_07920</name>
</gene>
<keyword evidence="5" id="KW-1185">Reference proteome</keyword>
<comment type="similarity">
    <text evidence="1">Belongs to the HypE family.</text>
</comment>
<feature type="domain" description="PurM-like N-terminal" evidence="2">
    <location>
        <begin position="36"/>
        <end position="148"/>
    </location>
</feature>
<sequence>MEKITLIHGEGGKQSNNLIKELFIKHFNNKTLKEMGDAACLTLSSKKIAFTTDSYVVNPIFFSGGNIGKLALCGTINDLAVSGAKPVYITAGFIIEDGFPYKDLEEIVSSMGTEAKKAGVQIVAGDTKVVEKGLADGIYINTSGIGIIEDNININAKNVATGDVIILSGTLGDHGTTISCERNNFGIKGDIMSDCAALNSLVEEMLNVCPKIHMMRDATRGGLAAVLNEIAEMSNAEITIYEKDIPISDGVKGVCYLLGLDPLYLANEGKLCAILPEEYSESVLEVMKKNPLGKDAAIIGNITEGKKGKVYLKTIIGGTRIIDMPSGIQLPRIC</sequence>
<dbReference type="PANTHER" id="PTHR30303:SF0">
    <property type="entry name" value="CARBAMOYL DEHYDRATASE HYPE"/>
    <property type="match status" value="1"/>
</dbReference>
<evidence type="ECO:0000313" key="4">
    <source>
        <dbReference type="EMBL" id="MBL4931726.1"/>
    </source>
</evidence>
<dbReference type="SUPFAM" id="SSF55326">
    <property type="entry name" value="PurM N-terminal domain-like"/>
    <property type="match status" value="1"/>
</dbReference>
<dbReference type="GO" id="GO:0051604">
    <property type="term" value="P:protein maturation"/>
    <property type="evidence" value="ECO:0007669"/>
    <property type="project" value="TreeGrafter"/>
</dbReference>
<feature type="domain" description="PurM-like C-terminal" evidence="3">
    <location>
        <begin position="161"/>
        <end position="313"/>
    </location>
</feature>
<comment type="caution">
    <text evidence="4">The sequence shown here is derived from an EMBL/GenBank/DDBJ whole genome shotgun (WGS) entry which is preliminary data.</text>
</comment>
<dbReference type="InterPro" id="IPR016188">
    <property type="entry name" value="PurM-like_N"/>
</dbReference>
<dbReference type="InterPro" id="IPR010918">
    <property type="entry name" value="PurM-like_C_dom"/>
</dbReference>
<evidence type="ECO:0000256" key="1">
    <source>
        <dbReference type="ARBA" id="ARBA00006243"/>
    </source>
</evidence>
<dbReference type="PANTHER" id="PTHR30303">
    <property type="entry name" value="HYDROGENASE ISOENZYMES FORMATION PROTEIN HYPE"/>
    <property type="match status" value="1"/>
</dbReference>
<name>A0A937FHP4_9CLOT</name>
<dbReference type="SUPFAM" id="SSF56042">
    <property type="entry name" value="PurM C-terminal domain-like"/>
    <property type="match status" value="1"/>
</dbReference>
<protein>
    <submittedName>
        <fullName evidence="4">Hydrogenase expression/formation protein HypE</fullName>
    </submittedName>
</protein>
<dbReference type="InterPro" id="IPR011854">
    <property type="entry name" value="HypE"/>
</dbReference>
<evidence type="ECO:0000313" key="5">
    <source>
        <dbReference type="Proteomes" id="UP000623681"/>
    </source>
</evidence>
<dbReference type="Pfam" id="PF02769">
    <property type="entry name" value="AIRS_C"/>
    <property type="match status" value="1"/>
</dbReference>
<proteinExistence type="inferred from homology"/>
<dbReference type="AlphaFoldDB" id="A0A937FHP4"/>
<dbReference type="Pfam" id="PF00586">
    <property type="entry name" value="AIRS"/>
    <property type="match status" value="1"/>
</dbReference>
<evidence type="ECO:0000259" key="2">
    <source>
        <dbReference type="Pfam" id="PF00586"/>
    </source>
</evidence>
<dbReference type="RefSeq" id="WP_202767113.1">
    <property type="nucleotide sequence ID" value="NZ_JAESWA010000022.1"/>
</dbReference>
<dbReference type="InterPro" id="IPR036676">
    <property type="entry name" value="PurM-like_C_sf"/>
</dbReference>
<organism evidence="4 5">
    <name type="scientific">Clostridium paridis</name>
    <dbReference type="NCBI Taxonomy" id="2803863"/>
    <lineage>
        <taxon>Bacteria</taxon>
        <taxon>Bacillati</taxon>
        <taxon>Bacillota</taxon>
        <taxon>Clostridia</taxon>
        <taxon>Eubacteriales</taxon>
        <taxon>Clostridiaceae</taxon>
        <taxon>Clostridium</taxon>
    </lineage>
</organism>
<dbReference type="CDD" id="cd02197">
    <property type="entry name" value="HypE"/>
    <property type="match status" value="1"/>
</dbReference>
<dbReference type="NCBIfam" id="TIGR02124">
    <property type="entry name" value="hypE"/>
    <property type="match status" value="1"/>
</dbReference>
<reference evidence="4" key="1">
    <citation type="submission" date="2021-01" db="EMBL/GenBank/DDBJ databases">
        <title>Genome public.</title>
        <authorList>
            <person name="Liu C."/>
            <person name="Sun Q."/>
        </authorList>
    </citation>
    <scope>NUCLEOTIDE SEQUENCE</scope>
    <source>
        <strain evidence="4">YIM B02565</strain>
    </source>
</reference>
<evidence type="ECO:0000259" key="3">
    <source>
        <dbReference type="Pfam" id="PF02769"/>
    </source>
</evidence>